<feature type="domain" description="Holliday junction DNA helicase RuvA C-terminal" evidence="8">
    <location>
        <begin position="153"/>
        <end position="198"/>
    </location>
</feature>
<evidence type="ECO:0000256" key="4">
    <source>
        <dbReference type="ARBA" id="ARBA00023172"/>
    </source>
</evidence>
<dbReference type="AlphaFoldDB" id="A0A4D7C9V0"/>
<comment type="subcellular location">
    <subcellularLocation>
        <location evidence="6">Cytoplasm</location>
    </subcellularLocation>
</comment>
<evidence type="ECO:0000256" key="1">
    <source>
        <dbReference type="ARBA" id="ARBA00022490"/>
    </source>
</evidence>
<name>A0A4D7C9V0_9SPHN</name>
<dbReference type="GO" id="GO:0000400">
    <property type="term" value="F:four-way junction DNA binding"/>
    <property type="evidence" value="ECO:0007669"/>
    <property type="project" value="UniProtKB-UniRule"/>
</dbReference>
<dbReference type="Pfam" id="PF07499">
    <property type="entry name" value="RuvA_C"/>
    <property type="match status" value="1"/>
</dbReference>
<evidence type="ECO:0000256" key="6">
    <source>
        <dbReference type="HAMAP-Rule" id="MF_00031"/>
    </source>
</evidence>
<dbReference type="GO" id="GO:0009379">
    <property type="term" value="C:Holliday junction helicase complex"/>
    <property type="evidence" value="ECO:0007669"/>
    <property type="project" value="InterPro"/>
</dbReference>
<comment type="function">
    <text evidence="6">The RuvA-RuvB-RuvC complex processes Holliday junction (HJ) DNA during genetic recombination and DNA repair, while the RuvA-RuvB complex plays an important role in the rescue of blocked DNA replication forks via replication fork reversal (RFR). RuvA specifically binds to HJ cruciform DNA, conferring on it an open structure. The RuvB hexamer acts as an ATP-dependent pump, pulling dsDNA into and through the RuvAB complex. HJ branch migration allows RuvC to scan DNA until it finds its consensus sequence, where it cleaves and resolves the cruciform DNA.</text>
</comment>
<dbReference type="Pfam" id="PF14520">
    <property type="entry name" value="HHH_5"/>
    <property type="match status" value="1"/>
</dbReference>
<dbReference type="InterPro" id="IPR012340">
    <property type="entry name" value="NA-bd_OB-fold"/>
</dbReference>
<keyword evidence="5 6" id="KW-0234">DNA repair</keyword>
<dbReference type="InterPro" id="IPR011114">
    <property type="entry name" value="RuvA_C"/>
</dbReference>
<reference evidence="10" key="1">
    <citation type="submission" date="2019-04" db="EMBL/GenBank/DDBJ databases">
        <title>Complete genome sequence of Sphingomonas sp. W1-2-3.</title>
        <authorList>
            <person name="Im W.T."/>
        </authorList>
    </citation>
    <scope>NUCLEOTIDE SEQUENCE [LARGE SCALE GENOMIC DNA]</scope>
    <source>
        <strain evidence="10">W1-2-3</strain>
    </source>
</reference>
<dbReference type="Gene3D" id="1.10.8.10">
    <property type="entry name" value="DNA helicase RuvA subunit, C-terminal domain"/>
    <property type="match status" value="1"/>
</dbReference>
<dbReference type="SUPFAM" id="SSF46929">
    <property type="entry name" value="DNA helicase RuvA subunit, C-terminal domain"/>
    <property type="match status" value="1"/>
</dbReference>
<dbReference type="GO" id="GO:0006310">
    <property type="term" value="P:DNA recombination"/>
    <property type="evidence" value="ECO:0007669"/>
    <property type="project" value="UniProtKB-UniRule"/>
</dbReference>
<evidence type="ECO:0000259" key="7">
    <source>
        <dbReference type="Pfam" id="PF01330"/>
    </source>
</evidence>
<dbReference type="NCBIfam" id="TIGR00084">
    <property type="entry name" value="ruvA"/>
    <property type="match status" value="1"/>
</dbReference>
<accession>A0A4D7C9V0</accession>
<dbReference type="InterPro" id="IPR010994">
    <property type="entry name" value="RuvA_2-like"/>
</dbReference>
<organism evidence="9 10">
    <name type="scientific">Hankyongella ginsenosidimutans</name>
    <dbReference type="NCBI Taxonomy" id="1763828"/>
    <lineage>
        <taxon>Bacteria</taxon>
        <taxon>Pseudomonadati</taxon>
        <taxon>Pseudomonadota</taxon>
        <taxon>Alphaproteobacteria</taxon>
        <taxon>Sphingomonadales</taxon>
        <taxon>Sphingomonadaceae</taxon>
        <taxon>Hankyongella</taxon>
    </lineage>
</organism>
<dbReference type="InterPro" id="IPR013849">
    <property type="entry name" value="DNA_helicase_Holl-junc_RuvA_I"/>
</dbReference>
<sequence>MFAKLTGTVDALLEEALVLDVQDVGYLVAVSVRTLAQLAPGERVRLFIETQVREDAITLYGFPSADEQRWFRLLQSVQGVGGRVALGVLSVLAPNDLAQAIATQDKASVARASGVGPKLAQRIVNELKDKAPLPSGVSLGAVMAASVPVAGTTDDAVSALLNLGFKQAEAARAVAAARKALDDDAPLDRVIPAALKELTR</sequence>
<gene>
    <name evidence="6 9" type="primary">ruvA</name>
    <name evidence="9" type="ORF">E6W36_10550</name>
</gene>
<dbReference type="KEGG" id="hgn:E6W36_10550"/>
<keyword evidence="3 6" id="KW-0238">DNA-binding</keyword>
<dbReference type="GO" id="GO:0005737">
    <property type="term" value="C:cytoplasm"/>
    <property type="evidence" value="ECO:0007669"/>
    <property type="project" value="UniProtKB-SubCell"/>
</dbReference>
<keyword evidence="4 6" id="KW-0233">DNA recombination</keyword>
<dbReference type="GO" id="GO:0005524">
    <property type="term" value="F:ATP binding"/>
    <property type="evidence" value="ECO:0007669"/>
    <property type="project" value="InterPro"/>
</dbReference>
<evidence type="ECO:0000313" key="9">
    <source>
        <dbReference type="EMBL" id="QCI79813.1"/>
    </source>
</evidence>
<dbReference type="EMBL" id="CP039704">
    <property type="protein sequence ID" value="QCI79813.1"/>
    <property type="molecule type" value="Genomic_DNA"/>
</dbReference>
<comment type="subunit">
    <text evidence="6">Homotetramer. Forms an RuvA(8)-RuvB(12)-Holliday junction (HJ) complex. HJ DNA is sandwiched between 2 RuvA tetramers; dsDNA enters through RuvA and exits via RuvB. An RuvB hexamer assembles on each DNA strand where it exits the tetramer. Each RuvB hexamer is contacted by two RuvA subunits (via domain III) on 2 adjacent RuvB subunits; this complex drives branch migration. In the full resolvosome a probable DNA-RuvA(4)-RuvB(12)-RuvC(2) complex forms which resolves the HJ.</text>
</comment>
<dbReference type="InterPro" id="IPR036267">
    <property type="entry name" value="RuvA_C_sf"/>
</dbReference>
<evidence type="ECO:0000256" key="5">
    <source>
        <dbReference type="ARBA" id="ARBA00023204"/>
    </source>
</evidence>
<keyword evidence="10" id="KW-1185">Reference proteome</keyword>
<evidence type="ECO:0000313" key="10">
    <source>
        <dbReference type="Proteomes" id="UP000298714"/>
    </source>
</evidence>
<dbReference type="InterPro" id="IPR000085">
    <property type="entry name" value="RuvA"/>
</dbReference>
<comment type="caution">
    <text evidence="6">Lacks conserved residue(s) required for the propagation of feature annotation.</text>
</comment>
<dbReference type="GO" id="GO:0048476">
    <property type="term" value="C:Holliday junction resolvase complex"/>
    <property type="evidence" value="ECO:0007669"/>
    <property type="project" value="UniProtKB-UniRule"/>
</dbReference>
<dbReference type="RefSeq" id="WP_222872635.1">
    <property type="nucleotide sequence ID" value="NZ_CP039704.1"/>
</dbReference>
<feature type="region of interest" description="Domain III" evidence="6">
    <location>
        <begin position="153"/>
        <end position="200"/>
    </location>
</feature>
<keyword evidence="2 6" id="KW-0227">DNA damage</keyword>
<proteinExistence type="inferred from homology"/>
<dbReference type="Gene3D" id="1.10.150.20">
    <property type="entry name" value="5' to 3' exonuclease, C-terminal subdomain"/>
    <property type="match status" value="1"/>
</dbReference>
<keyword evidence="1 6" id="KW-0963">Cytoplasm</keyword>
<dbReference type="GO" id="GO:0009378">
    <property type="term" value="F:four-way junction helicase activity"/>
    <property type="evidence" value="ECO:0007669"/>
    <property type="project" value="InterPro"/>
</dbReference>
<dbReference type="HAMAP" id="MF_00031">
    <property type="entry name" value="DNA_HJ_migration_RuvA"/>
    <property type="match status" value="1"/>
</dbReference>
<protein>
    <recommendedName>
        <fullName evidence="6">Holliday junction branch migration complex subunit RuvA</fullName>
    </recommendedName>
</protein>
<dbReference type="SUPFAM" id="SSF47781">
    <property type="entry name" value="RuvA domain 2-like"/>
    <property type="match status" value="1"/>
</dbReference>
<evidence type="ECO:0000259" key="8">
    <source>
        <dbReference type="Pfam" id="PF07499"/>
    </source>
</evidence>
<feature type="domain" description="DNA helicase Holliday junction RuvA type" evidence="7">
    <location>
        <begin position="1"/>
        <end position="61"/>
    </location>
</feature>
<dbReference type="GO" id="GO:0006281">
    <property type="term" value="P:DNA repair"/>
    <property type="evidence" value="ECO:0007669"/>
    <property type="project" value="UniProtKB-UniRule"/>
</dbReference>
<dbReference type="SUPFAM" id="SSF50249">
    <property type="entry name" value="Nucleic acid-binding proteins"/>
    <property type="match status" value="1"/>
</dbReference>
<comment type="similarity">
    <text evidence="6">Belongs to the RuvA family.</text>
</comment>
<comment type="domain">
    <text evidence="6">Has three domains with a flexible linker between the domains II and III and assumes an 'L' shape. Domain III is highly mobile and contacts RuvB.</text>
</comment>
<dbReference type="Gene3D" id="2.40.50.140">
    <property type="entry name" value="Nucleic acid-binding proteins"/>
    <property type="match status" value="1"/>
</dbReference>
<dbReference type="Proteomes" id="UP000298714">
    <property type="component" value="Chromosome"/>
</dbReference>
<dbReference type="Pfam" id="PF01330">
    <property type="entry name" value="RuvA_N"/>
    <property type="match status" value="1"/>
</dbReference>
<evidence type="ECO:0000256" key="2">
    <source>
        <dbReference type="ARBA" id="ARBA00022763"/>
    </source>
</evidence>
<evidence type="ECO:0000256" key="3">
    <source>
        <dbReference type="ARBA" id="ARBA00023125"/>
    </source>
</evidence>